<feature type="compositionally biased region" description="Polar residues" evidence="5">
    <location>
        <begin position="348"/>
        <end position="359"/>
    </location>
</feature>
<keyword evidence="3" id="KW-0158">Chromosome</keyword>
<keyword evidence="4" id="KW-0539">Nucleus</keyword>
<dbReference type="PANTHER" id="PTHR22980:SF5">
    <property type="entry name" value="CENP-T_HISTONE H4 HISTONE FOLD DOMAIN-CONTAINING PROTEIN"/>
    <property type="match status" value="1"/>
</dbReference>
<evidence type="ECO:0000256" key="4">
    <source>
        <dbReference type="ARBA" id="ARBA00023242"/>
    </source>
</evidence>
<feature type="compositionally biased region" description="Low complexity" evidence="5">
    <location>
        <begin position="103"/>
        <end position="120"/>
    </location>
</feature>
<keyword evidence="8" id="KW-1185">Reference proteome</keyword>
<evidence type="ECO:0000256" key="2">
    <source>
        <dbReference type="ARBA" id="ARBA00004286"/>
    </source>
</evidence>
<name>A0A9P8CPH7_9HYPO</name>
<dbReference type="Proteomes" id="UP000887229">
    <property type="component" value="Unassembled WGS sequence"/>
</dbReference>
<feature type="compositionally biased region" description="Basic and acidic residues" evidence="5">
    <location>
        <begin position="185"/>
        <end position="194"/>
    </location>
</feature>
<dbReference type="Pfam" id="PF15511">
    <property type="entry name" value="CENP-T_C"/>
    <property type="match status" value="1"/>
</dbReference>
<feature type="region of interest" description="Disordered" evidence="5">
    <location>
        <begin position="1"/>
        <end position="194"/>
    </location>
</feature>
<feature type="compositionally biased region" description="Polar residues" evidence="5">
    <location>
        <begin position="34"/>
        <end position="51"/>
    </location>
</feature>
<feature type="compositionally biased region" description="Basic and acidic residues" evidence="5">
    <location>
        <begin position="80"/>
        <end position="93"/>
    </location>
</feature>
<feature type="compositionally biased region" description="Basic and acidic residues" evidence="5">
    <location>
        <begin position="239"/>
        <end position="257"/>
    </location>
</feature>
<dbReference type="PANTHER" id="PTHR22980">
    <property type="entry name" value="CORTISTATIN"/>
    <property type="match status" value="1"/>
</dbReference>
<dbReference type="InterPro" id="IPR009072">
    <property type="entry name" value="Histone-fold"/>
</dbReference>
<feature type="domain" description="CENP-T/Histone H4 histone fold" evidence="6">
    <location>
        <begin position="380"/>
        <end position="456"/>
    </location>
</feature>
<comment type="subcellular location">
    <subcellularLocation>
        <location evidence="2">Chromosome</location>
    </subcellularLocation>
    <subcellularLocation>
        <location evidence="1">Nucleus</location>
    </subcellularLocation>
</comment>
<proteinExistence type="predicted"/>
<dbReference type="GO" id="GO:0046982">
    <property type="term" value="F:protein heterodimerization activity"/>
    <property type="evidence" value="ECO:0007669"/>
    <property type="project" value="InterPro"/>
</dbReference>
<sequence>MTTPSAHRTPSRSEPPPSAHSVHTPLDRTGAHNALNSVRRGTSQQPPSRNAPTPHGRAARRQLMDRRTAIFTPGKKRRKSQNDQREDAMDVLRHLGKALAPNSQVIHSSSSMDSSDGSPESTDKKRKDSKKKPRLSVWEEDDGLDDNFPLDRPRFSLPIDQDDDEEEDLPPPRLSENYTVQSVEMPRRADPERDQARLSMLGGRMSDVFGTLPPEEGGEGQRESDFFDEGLYENLMNRPADDEYNRIDDDTIRRETMGGDDFQMGTPGGMDEPSTFAMSPPIIPDPELTAPILEEATGGFELDAGSDGEPAPFEDFDDREPFEDIPGGSDEEGIPMNDAPSDREGSVDPTNDLTENITAPQDGPGRDAMPARKKTRISRHGVEYPSLPPAFVKKVAQRALQSSGLSNPRLSTDTLDALTQASEWFFEQLGDDLGAYASHAKRKTVEESDVVTLMRR</sequence>
<dbReference type="GO" id="GO:0000712">
    <property type="term" value="P:resolution of meiotic recombination intermediates"/>
    <property type="evidence" value="ECO:0007669"/>
    <property type="project" value="TreeGrafter"/>
</dbReference>
<dbReference type="OrthoDB" id="10071681at2759"/>
<evidence type="ECO:0000313" key="8">
    <source>
        <dbReference type="Proteomes" id="UP000887229"/>
    </source>
</evidence>
<evidence type="ECO:0000256" key="5">
    <source>
        <dbReference type="SAM" id="MobiDB-lite"/>
    </source>
</evidence>
<dbReference type="GO" id="GO:0003682">
    <property type="term" value="F:chromatin binding"/>
    <property type="evidence" value="ECO:0007669"/>
    <property type="project" value="TreeGrafter"/>
</dbReference>
<feature type="compositionally biased region" description="Acidic residues" evidence="5">
    <location>
        <begin position="160"/>
        <end position="169"/>
    </location>
</feature>
<dbReference type="SUPFAM" id="SSF47113">
    <property type="entry name" value="Histone-fold"/>
    <property type="match status" value="1"/>
</dbReference>
<evidence type="ECO:0000256" key="3">
    <source>
        <dbReference type="ARBA" id="ARBA00022454"/>
    </source>
</evidence>
<dbReference type="AlphaFoldDB" id="A0A9P8CPH7"/>
<dbReference type="GeneID" id="70288390"/>
<evidence type="ECO:0000256" key="1">
    <source>
        <dbReference type="ARBA" id="ARBA00004123"/>
    </source>
</evidence>
<dbReference type="RefSeq" id="XP_046118126.1">
    <property type="nucleotide sequence ID" value="XM_046257487.1"/>
</dbReference>
<dbReference type="Gene3D" id="1.10.20.10">
    <property type="entry name" value="Histone, subunit A"/>
    <property type="match status" value="1"/>
</dbReference>
<protein>
    <submittedName>
        <fullName evidence="7">Centromere kinetochore component CENP-T-domain-containing protein</fullName>
    </submittedName>
</protein>
<feature type="compositionally biased region" description="Acidic residues" evidence="5">
    <location>
        <begin position="312"/>
        <end position="333"/>
    </location>
</feature>
<dbReference type="GO" id="GO:0031297">
    <property type="term" value="P:replication fork processing"/>
    <property type="evidence" value="ECO:0007669"/>
    <property type="project" value="TreeGrafter"/>
</dbReference>
<dbReference type="GO" id="GO:0071821">
    <property type="term" value="C:FANCM-MHF complex"/>
    <property type="evidence" value="ECO:0007669"/>
    <property type="project" value="TreeGrafter"/>
</dbReference>
<organism evidence="7 8">
    <name type="scientific">Emericellopsis atlantica</name>
    <dbReference type="NCBI Taxonomy" id="2614577"/>
    <lineage>
        <taxon>Eukaryota</taxon>
        <taxon>Fungi</taxon>
        <taxon>Dikarya</taxon>
        <taxon>Ascomycota</taxon>
        <taxon>Pezizomycotina</taxon>
        <taxon>Sordariomycetes</taxon>
        <taxon>Hypocreomycetidae</taxon>
        <taxon>Hypocreales</taxon>
        <taxon>Bionectriaceae</taxon>
        <taxon>Emericellopsis</taxon>
    </lineage>
</organism>
<gene>
    <name evidence="7" type="ORF">F5Z01DRAFT_121230</name>
</gene>
<evidence type="ECO:0000259" key="6">
    <source>
        <dbReference type="Pfam" id="PF15511"/>
    </source>
</evidence>
<dbReference type="EMBL" id="MU251255">
    <property type="protein sequence ID" value="KAG9254202.1"/>
    <property type="molecule type" value="Genomic_DNA"/>
</dbReference>
<dbReference type="InterPro" id="IPR035425">
    <property type="entry name" value="CENP-T/H4_C"/>
</dbReference>
<dbReference type="GO" id="GO:0005694">
    <property type="term" value="C:chromosome"/>
    <property type="evidence" value="ECO:0007669"/>
    <property type="project" value="UniProtKB-SubCell"/>
</dbReference>
<comment type="caution">
    <text evidence="7">The sequence shown here is derived from an EMBL/GenBank/DDBJ whole genome shotgun (WGS) entry which is preliminary data.</text>
</comment>
<dbReference type="CDD" id="cd22920">
    <property type="entry name" value="HFD_CENP-T"/>
    <property type="match status" value="1"/>
</dbReference>
<reference evidence="7" key="1">
    <citation type="journal article" date="2021" name="IMA Fungus">
        <title>Genomic characterization of three marine fungi, including Emericellopsis atlantica sp. nov. with signatures of a generalist lifestyle and marine biomass degradation.</title>
        <authorList>
            <person name="Hagestad O.C."/>
            <person name="Hou L."/>
            <person name="Andersen J.H."/>
            <person name="Hansen E.H."/>
            <person name="Altermark B."/>
            <person name="Li C."/>
            <person name="Kuhnert E."/>
            <person name="Cox R.J."/>
            <person name="Crous P.W."/>
            <person name="Spatafora J.W."/>
            <person name="Lail K."/>
            <person name="Amirebrahimi M."/>
            <person name="Lipzen A."/>
            <person name="Pangilinan J."/>
            <person name="Andreopoulos W."/>
            <person name="Hayes R.D."/>
            <person name="Ng V."/>
            <person name="Grigoriev I.V."/>
            <person name="Jackson S.A."/>
            <person name="Sutton T.D.S."/>
            <person name="Dobson A.D.W."/>
            <person name="Rama T."/>
        </authorList>
    </citation>
    <scope>NUCLEOTIDE SEQUENCE</scope>
    <source>
        <strain evidence="7">TS7</strain>
    </source>
</reference>
<accession>A0A9P8CPH7</accession>
<evidence type="ECO:0000313" key="7">
    <source>
        <dbReference type="EMBL" id="KAG9254202.1"/>
    </source>
</evidence>
<feature type="region of interest" description="Disordered" evidence="5">
    <location>
        <begin position="237"/>
        <end position="383"/>
    </location>
</feature>